<protein>
    <submittedName>
        <fullName evidence="13">Hemolysin family protein</fullName>
    </submittedName>
</protein>
<accession>A0AAW7M9Y5</accession>
<feature type="transmembrane region" description="Helical" evidence="9">
    <location>
        <begin position="6"/>
        <end position="27"/>
    </location>
</feature>
<keyword evidence="2" id="KW-1003">Cell membrane</keyword>
<dbReference type="PROSITE" id="PS51846">
    <property type="entry name" value="CNNM"/>
    <property type="match status" value="1"/>
</dbReference>
<evidence type="ECO:0000256" key="4">
    <source>
        <dbReference type="ARBA" id="ARBA00022737"/>
    </source>
</evidence>
<keyword evidence="6 8" id="KW-0472">Membrane</keyword>
<dbReference type="InterPro" id="IPR051676">
    <property type="entry name" value="UPF0053_domain"/>
</dbReference>
<evidence type="ECO:0000256" key="1">
    <source>
        <dbReference type="ARBA" id="ARBA00004651"/>
    </source>
</evidence>
<dbReference type="Gene3D" id="3.10.580.10">
    <property type="entry name" value="CBS-domain"/>
    <property type="match status" value="1"/>
</dbReference>
<dbReference type="Pfam" id="PF01595">
    <property type="entry name" value="CNNM"/>
    <property type="match status" value="1"/>
</dbReference>
<evidence type="ECO:0000313" key="13">
    <source>
        <dbReference type="EMBL" id="MDN4489105.1"/>
    </source>
</evidence>
<dbReference type="CDD" id="cd04590">
    <property type="entry name" value="CBS_pair_CorC_HlyC_assoc"/>
    <property type="match status" value="1"/>
</dbReference>
<dbReference type="InterPro" id="IPR002550">
    <property type="entry name" value="CNNM"/>
</dbReference>
<name>A0AAW7M9Y5_9MICO</name>
<dbReference type="PANTHER" id="PTHR43099:SF5">
    <property type="entry name" value="HLYC_CORC FAMILY TRANSPORTER"/>
    <property type="match status" value="1"/>
</dbReference>
<dbReference type="RefSeq" id="WP_301119966.1">
    <property type="nucleotide sequence ID" value="NZ_JAUHPX010000010.1"/>
</dbReference>
<comment type="subcellular location">
    <subcellularLocation>
        <location evidence="1">Cell membrane</location>
        <topology evidence="1">Multi-pass membrane protein</topology>
    </subcellularLocation>
</comment>
<dbReference type="InterPro" id="IPR000644">
    <property type="entry name" value="CBS_dom"/>
</dbReference>
<dbReference type="SUPFAM" id="SSF54631">
    <property type="entry name" value="CBS-domain pair"/>
    <property type="match status" value="1"/>
</dbReference>
<gene>
    <name evidence="12" type="ORF">QQ002_03585</name>
    <name evidence="13" type="ORF">QQX10_13100</name>
</gene>
<evidence type="ECO:0000256" key="5">
    <source>
        <dbReference type="ARBA" id="ARBA00022989"/>
    </source>
</evidence>
<dbReference type="PROSITE" id="PS51371">
    <property type="entry name" value="CBS"/>
    <property type="match status" value="1"/>
</dbReference>
<dbReference type="Pfam" id="PF00571">
    <property type="entry name" value="CBS"/>
    <property type="match status" value="1"/>
</dbReference>
<reference evidence="13" key="1">
    <citation type="submission" date="2023-06" db="EMBL/GenBank/DDBJ databases">
        <title>Sysu t00039.</title>
        <authorList>
            <person name="Gao L."/>
            <person name="Fang B.-Z."/>
            <person name="Li W.-J."/>
        </authorList>
    </citation>
    <scope>NUCLEOTIDE SEQUENCE</scope>
    <source>
        <strain evidence="13">SYSU T00039</strain>
    </source>
</reference>
<dbReference type="EMBL" id="JAUHPX010000010">
    <property type="protein sequence ID" value="MDN4489105.1"/>
    <property type="molecule type" value="Genomic_DNA"/>
</dbReference>
<feature type="domain" description="CBS" evidence="10">
    <location>
        <begin position="282"/>
        <end position="338"/>
    </location>
</feature>
<evidence type="ECO:0000256" key="9">
    <source>
        <dbReference type="SAM" id="Phobius"/>
    </source>
</evidence>
<keyword evidence="14" id="KW-1185">Reference proteome</keyword>
<dbReference type="PANTHER" id="PTHR43099">
    <property type="entry name" value="UPF0053 PROTEIN YRKA"/>
    <property type="match status" value="1"/>
</dbReference>
<feature type="domain" description="CNNM transmembrane" evidence="11">
    <location>
        <begin position="1"/>
        <end position="208"/>
    </location>
</feature>
<evidence type="ECO:0000256" key="3">
    <source>
        <dbReference type="ARBA" id="ARBA00022692"/>
    </source>
</evidence>
<evidence type="ECO:0000256" key="6">
    <source>
        <dbReference type="ARBA" id="ARBA00023136"/>
    </source>
</evidence>
<comment type="caution">
    <text evidence="13">The sequence shown here is derived from an EMBL/GenBank/DDBJ whole genome shotgun (WGS) entry which is preliminary data.</text>
</comment>
<sequence length="346" mass="36824">MTAEMVAVVAGLLLANAFFVGAEFAIISARRSSIEPRAEEGSRAARTVLWAMEHVSLMLATAQLGITVCSVTLGAVAEPALAHALEPMLHSWGLPEGTAHGVAVAIALLVIVGLHVVVGEMVPKNSAVSSPDRAALVFGPPLVAIARVVKPVIGALNWVANHVVRLFGLEPKDEVTSAFTADEVHSIVERSSAEGTISDPTGLLTGALEFSDRSVAEVMVPVDRVRALELGVTVDGLERAATDTGFSRFPVTEAGRFIGYLHIKDTLFARPGEREDPIQAWRVRDLPAIDAEAEIELALALMRRSGAHVTAVERDGSTLGMVFLEDILEELVGEVRDSLARRDQVI</sequence>
<evidence type="ECO:0000259" key="10">
    <source>
        <dbReference type="PROSITE" id="PS51371"/>
    </source>
</evidence>
<dbReference type="InterPro" id="IPR046342">
    <property type="entry name" value="CBS_dom_sf"/>
</dbReference>
<dbReference type="AlphaFoldDB" id="A0AAW7M9Y5"/>
<dbReference type="InterPro" id="IPR044751">
    <property type="entry name" value="Ion_transp-like_CBS"/>
</dbReference>
<evidence type="ECO:0000256" key="8">
    <source>
        <dbReference type="PROSITE-ProRule" id="PRU01193"/>
    </source>
</evidence>
<keyword evidence="3 8" id="KW-0812">Transmembrane</keyword>
<dbReference type="Proteomes" id="UP001172756">
    <property type="component" value="Unassembled WGS sequence"/>
</dbReference>
<dbReference type="GO" id="GO:0005886">
    <property type="term" value="C:plasma membrane"/>
    <property type="evidence" value="ECO:0007669"/>
    <property type="project" value="UniProtKB-SubCell"/>
</dbReference>
<feature type="transmembrane region" description="Helical" evidence="9">
    <location>
        <begin position="97"/>
        <end position="118"/>
    </location>
</feature>
<dbReference type="EMBL" id="JAUHQB010000002">
    <property type="protein sequence ID" value="MDN4482619.1"/>
    <property type="molecule type" value="Genomic_DNA"/>
</dbReference>
<dbReference type="Proteomes" id="UP001172737">
    <property type="component" value="Unassembled WGS sequence"/>
</dbReference>
<proteinExistence type="predicted"/>
<evidence type="ECO:0000256" key="2">
    <source>
        <dbReference type="ARBA" id="ARBA00022475"/>
    </source>
</evidence>
<keyword evidence="5 8" id="KW-1133">Transmembrane helix</keyword>
<organism evidence="13 14">
    <name type="scientific">Demequina lignilytica</name>
    <dbReference type="NCBI Taxonomy" id="3051663"/>
    <lineage>
        <taxon>Bacteria</taxon>
        <taxon>Bacillati</taxon>
        <taxon>Actinomycetota</taxon>
        <taxon>Actinomycetes</taxon>
        <taxon>Micrococcales</taxon>
        <taxon>Demequinaceae</taxon>
        <taxon>Demequina</taxon>
    </lineage>
</organism>
<feature type="transmembrane region" description="Helical" evidence="9">
    <location>
        <begin position="48"/>
        <end position="77"/>
    </location>
</feature>
<evidence type="ECO:0000259" key="11">
    <source>
        <dbReference type="PROSITE" id="PS51846"/>
    </source>
</evidence>
<keyword evidence="7" id="KW-0129">CBS domain</keyword>
<evidence type="ECO:0000313" key="12">
    <source>
        <dbReference type="EMBL" id="MDN4482619.1"/>
    </source>
</evidence>
<evidence type="ECO:0000256" key="7">
    <source>
        <dbReference type="PROSITE-ProRule" id="PRU00703"/>
    </source>
</evidence>
<evidence type="ECO:0000313" key="14">
    <source>
        <dbReference type="Proteomes" id="UP001172737"/>
    </source>
</evidence>
<keyword evidence="4" id="KW-0677">Repeat</keyword>
<evidence type="ECO:0000313" key="15">
    <source>
        <dbReference type="Proteomes" id="UP001172756"/>
    </source>
</evidence>
<reference evidence="12 15" key="2">
    <citation type="submission" date="2023-06" db="EMBL/GenBank/DDBJ databases">
        <title>SYSU T0a273.</title>
        <authorList>
            <person name="Gao L."/>
            <person name="Fang B.-Z."/>
            <person name="Li W.-J."/>
        </authorList>
    </citation>
    <scope>NUCLEOTIDE SEQUENCE [LARGE SCALE GENOMIC DNA]</scope>
    <source>
        <strain evidence="12 15">SYSU T0a273</strain>
    </source>
</reference>